<dbReference type="InterPro" id="IPR011991">
    <property type="entry name" value="ArsR-like_HTH"/>
</dbReference>
<dbReference type="GO" id="GO:0003700">
    <property type="term" value="F:DNA-binding transcription factor activity"/>
    <property type="evidence" value="ECO:0007669"/>
    <property type="project" value="InterPro"/>
</dbReference>
<dbReference type="Pfam" id="PF01022">
    <property type="entry name" value="HTH_5"/>
    <property type="match status" value="1"/>
</dbReference>
<gene>
    <name evidence="5" type="ORF">OSO01_16560</name>
</gene>
<dbReference type="InterPro" id="IPR036390">
    <property type="entry name" value="WH_DNA-bd_sf"/>
</dbReference>
<evidence type="ECO:0000256" key="2">
    <source>
        <dbReference type="ARBA" id="ARBA00023125"/>
    </source>
</evidence>
<keyword evidence="2" id="KW-0238">DNA-binding</keyword>
<dbReference type="Gene3D" id="1.10.10.10">
    <property type="entry name" value="Winged helix-like DNA-binding domain superfamily/Winged helix DNA-binding domain"/>
    <property type="match status" value="1"/>
</dbReference>
<dbReference type="PANTHER" id="PTHR38600:SF2">
    <property type="entry name" value="SLL0088 PROTEIN"/>
    <property type="match status" value="1"/>
</dbReference>
<comment type="caution">
    <text evidence="5">The sequence shown here is derived from an EMBL/GenBank/DDBJ whole genome shotgun (WGS) entry which is preliminary data.</text>
</comment>
<evidence type="ECO:0000313" key="6">
    <source>
        <dbReference type="Proteomes" id="UP000321558"/>
    </source>
</evidence>
<dbReference type="SMART" id="SM00420">
    <property type="entry name" value="HTH_DEOR"/>
    <property type="match status" value="1"/>
</dbReference>
<dbReference type="PANTHER" id="PTHR38600">
    <property type="entry name" value="TRANSCRIPTIONAL REGULATORY PROTEIN"/>
    <property type="match status" value="1"/>
</dbReference>
<evidence type="ECO:0000313" key="5">
    <source>
        <dbReference type="EMBL" id="GEN86917.1"/>
    </source>
</evidence>
<dbReference type="InterPro" id="IPR036388">
    <property type="entry name" value="WH-like_DNA-bd_sf"/>
</dbReference>
<accession>A0A511ZHJ4</accession>
<dbReference type="AlphaFoldDB" id="A0A511ZHJ4"/>
<reference evidence="5 6" key="1">
    <citation type="submission" date="2019-07" db="EMBL/GenBank/DDBJ databases">
        <title>Whole genome shotgun sequence of Oceanobacillus sojae NBRC 105379.</title>
        <authorList>
            <person name="Hosoyama A."/>
            <person name="Uohara A."/>
            <person name="Ohji S."/>
            <person name="Ichikawa N."/>
        </authorList>
    </citation>
    <scope>NUCLEOTIDE SEQUENCE [LARGE SCALE GENOMIC DNA]</scope>
    <source>
        <strain evidence="5 6">NBRC 105379</strain>
    </source>
</reference>
<name>A0A511ZHJ4_9BACI</name>
<dbReference type="InterPro" id="IPR001845">
    <property type="entry name" value="HTH_ArsR_DNA-bd_dom"/>
</dbReference>
<dbReference type="OrthoDB" id="155998at2"/>
<feature type="domain" description="HTH deoR-type" evidence="4">
    <location>
        <begin position="9"/>
        <end position="53"/>
    </location>
</feature>
<evidence type="ECO:0000259" key="4">
    <source>
        <dbReference type="SMART" id="SM00420"/>
    </source>
</evidence>
<evidence type="ECO:0000256" key="1">
    <source>
        <dbReference type="ARBA" id="ARBA00023015"/>
    </source>
</evidence>
<dbReference type="RefSeq" id="WP_147209929.1">
    <property type="nucleotide sequence ID" value="NZ_BJYM01000005.1"/>
</dbReference>
<keyword evidence="6" id="KW-1185">Reference proteome</keyword>
<keyword evidence="1" id="KW-0805">Transcription regulation</keyword>
<dbReference type="CDD" id="cd00090">
    <property type="entry name" value="HTH_ARSR"/>
    <property type="match status" value="1"/>
</dbReference>
<dbReference type="Proteomes" id="UP000321558">
    <property type="component" value="Unassembled WGS sequence"/>
</dbReference>
<sequence>MNITQKTTKDKILDYLKKEKSLAVSDLTKLLDMTHMAIRKHLNILERDGLIKSKEVKQPIGRPSQMYSLTERGEGLFPKNYEGISVEFLYDIKDIYGEEAIRNLFNRREQRLTNEYIKRTHQKSNHDKINELSKIQTEKGYMTNLSQIGQNKYELIEYNCPIFAVANDFKTACTCETQMFKNVLGTDNVKRVCCKSDGDNYCKFLVDFYKANE</sequence>
<dbReference type="EMBL" id="BJYM01000005">
    <property type="protein sequence ID" value="GEN86917.1"/>
    <property type="molecule type" value="Genomic_DNA"/>
</dbReference>
<organism evidence="5 6">
    <name type="scientific">Oceanobacillus sojae</name>
    <dbReference type="NCBI Taxonomy" id="582851"/>
    <lineage>
        <taxon>Bacteria</taxon>
        <taxon>Bacillati</taxon>
        <taxon>Bacillota</taxon>
        <taxon>Bacilli</taxon>
        <taxon>Bacillales</taxon>
        <taxon>Bacillaceae</taxon>
        <taxon>Oceanobacillus</taxon>
    </lineage>
</organism>
<keyword evidence="3" id="KW-0804">Transcription</keyword>
<dbReference type="SUPFAM" id="SSF46785">
    <property type="entry name" value="Winged helix' DNA-binding domain"/>
    <property type="match status" value="1"/>
</dbReference>
<dbReference type="GO" id="GO:0003677">
    <property type="term" value="F:DNA binding"/>
    <property type="evidence" value="ECO:0007669"/>
    <property type="project" value="UniProtKB-KW"/>
</dbReference>
<protein>
    <submittedName>
        <fullName evidence="5">DeoR family transcriptional regulator</fullName>
    </submittedName>
</protein>
<evidence type="ECO:0000256" key="3">
    <source>
        <dbReference type="ARBA" id="ARBA00023163"/>
    </source>
</evidence>
<dbReference type="STRING" id="582851.GCA_900162665_03463"/>
<dbReference type="InterPro" id="IPR001034">
    <property type="entry name" value="DeoR_HTH"/>
</dbReference>
<proteinExistence type="predicted"/>